<dbReference type="AlphaFoldDB" id="A0A0E1VXU2"/>
<reference evidence="3" key="1">
    <citation type="submission" date="2007-08" db="EMBL/GenBank/DDBJ databases">
        <title>Annotation of Burkholderia pseudomallei 1710a.</title>
        <authorList>
            <person name="Harkins D.M."/>
            <person name="DeShazer D."/>
            <person name="Woods D.E."/>
            <person name="Brinkac L.M."/>
            <person name="Brown K.A."/>
            <person name="Hung G.C."/>
            <person name="Tuanyok A."/>
            <person name="Zhang B."/>
            <person name="Nierman W.C."/>
        </authorList>
    </citation>
    <scope>NUCLEOTIDE SEQUENCE [LARGE SCALE GENOMIC DNA]</scope>
    <source>
        <strain evidence="3">1710a</strain>
    </source>
</reference>
<gene>
    <name evidence="2" type="ORF">BURPS1710A_A1385</name>
</gene>
<proteinExistence type="predicted"/>
<dbReference type="Proteomes" id="UP000001812">
    <property type="component" value="Chromosome II"/>
</dbReference>
<feature type="compositionally biased region" description="Polar residues" evidence="1">
    <location>
        <begin position="1"/>
        <end position="16"/>
    </location>
</feature>
<evidence type="ECO:0000313" key="3">
    <source>
        <dbReference type="Proteomes" id="UP000001812"/>
    </source>
</evidence>
<evidence type="ECO:0000313" key="2">
    <source>
        <dbReference type="EMBL" id="EET05733.1"/>
    </source>
</evidence>
<feature type="region of interest" description="Disordered" evidence="1">
    <location>
        <begin position="1"/>
        <end position="37"/>
    </location>
</feature>
<dbReference type="EMBL" id="CM000833">
    <property type="protein sequence ID" value="EET05733.1"/>
    <property type="molecule type" value="Genomic_DNA"/>
</dbReference>
<protein>
    <submittedName>
        <fullName evidence="2">Uncharacterized protein</fullName>
    </submittedName>
</protein>
<dbReference type="HOGENOM" id="CLU_3341360_0_0_4"/>
<evidence type="ECO:0000256" key="1">
    <source>
        <dbReference type="SAM" id="MobiDB-lite"/>
    </source>
</evidence>
<name>A0A0E1VXU2_BURPE</name>
<organism evidence="2 3">
    <name type="scientific">Burkholderia pseudomallei 1710a</name>
    <dbReference type="NCBI Taxonomy" id="320371"/>
    <lineage>
        <taxon>Bacteria</taxon>
        <taxon>Pseudomonadati</taxon>
        <taxon>Pseudomonadota</taxon>
        <taxon>Betaproteobacteria</taxon>
        <taxon>Burkholderiales</taxon>
        <taxon>Burkholderiaceae</taxon>
        <taxon>Burkholderia</taxon>
        <taxon>pseudomallei group</taxon>
    </lineage>
</organism>
<reference evidence="2 3" key="2">
    <citation type="submission" date="2009-05" db="EMBL/GenBank/DDBJ databases">
        <authorList>
            <person name="Harkins D.M."/>
            <person name="DeShazer D."/>
            <person name="Woods D.E."/>
            <person name="Brinkac L.M."/>
            <person name="Brown K.A."/>
            <person name="Hung G.C."/>
            <person name="Tuanyok A."/>
            <person name="Zhang B."/>
            <person name="Nierman W.C."/>
        </authorList>
    </citation>
    <scope>NUCLEOTIDE SEQUENCE [LARGE SCALE GENOMIC DNA]</scope>
    <source>
        <strain evidence="2 3">1710a</strain>
    </source>
</reference>
<sequence>MVGIVSSKSELSQDGATRTAMGVPGRASRATGGGPRP</sequence>
<accession>A0A0E1VXU2</accession>